<proteinExistence type="predicted"/>
<feature type="transmembrane region" description="Helical" evidence="1">
    <location>
        <begin position="21"/>
        <end position="40"/>
    </location>
</feature>
<feature type="transmembrane region" description="Helical" evidence="1">
    <location>
        <begin position="126"/>
        <end position="152"/>
    </location>
</feature>
<dbReference type="EMBL" id="CAEZYX010000048">
    <property type="protein sequence ID" value="CAB4741909.1"/>
    <property type="molecule type" value="Genomic_DNA"/>
</dbReference>
<organism evidence="5">
    <name type="scientific">freshwater metagenome</name>
    <dbReference type="NCBI Taxonomy" id="449393"/>
    <lineage>
        <taxon>unclassified sequences</taxon>
        <taxon>metagenomes</taxon>
        <taxon>ecological metagenomes</taxon>
    </lineage>
</organism>
<dbReference type="Pfam" id="PF14333">
    <property type="entry name" value="DUF4389"/>
    <property type="match status" value="1"/>
</dbReference>
<evidence type="ECO:0000313" key="2">
    <source>
        <dbReference type="EMBL" id="CAB4583039.1"/>
    </source>
</evidence>
<dbReference type="EMBL" id="CAFAAT010000031">
    <property type="protein sequence ID" value="CAB4803003.1"/>
    <property type="molecule type" value="Genomic_DNA"/>
</dbReference>
<evidence type="ECO:0000313" key="6">
    <source>
        <dbReference type="EMBL" id="CAB4803003.1"/>
    </source>
</evidence>
<keyword evidence="1" id="KW-1133">Transmembrane helix</keyword>
<evidence type="ECO:0000313" key="9">
    <source>
        <dbReference type="EMBL" id="CAB5060613.1"/>
    </source>
</evidence>
<evidence type="ECO:0000256" key="1">
    <source>
        <dbReference type="SAM" id="Phobius"/>
    </source>
</evidence>
<dbReference type="EMBL" id="CAEZUF010000001">
    <property type="protein sequence ID" value="CAB4583039.1"/>
    <property type="molecule type" value="Genomic_DNA"/>
</dbReference>
<evidence type="ECO:0000313" key="3">
    <source>
        <dbReference type="EMBL" id="CAB4667934.1"/>
    </source>
</evidence>
<dbReference type="EMBL" id="CAFBOI010000025">
    <property type="protein sequence ID" value="CAB4974378.1"/>
    <property type="molecule type" value="Genomic_DNA"/>
</dbReference>
<dbReference type="AlphaFoldDB" id="A0A6J6WHC5"/>
<sequence>MSAQIETNIKVEFNSRDRISVLFRLILVAPIAIYSSSFSISDATNGWPTAFLVLPALFALVFREVYPTYVLSFNKALLGLSNRIVAFVLLLQDGYPSIESDPRVEITFPEIEGGKKLNRYLPLVKWILALPLYLVGAVYAVYALALTIFAWISILTSGEYPEWCSKGVVGTISYWNRVAGYAFLLVTDEYPDFNI</sequence>
<dbReference type="InterPro" id="IPR025498">
    <property type="entry name" value="DUF4389"/>
</dbReference>
<feature type="transmembrane region" description="Helical" evidence="1">
    <location>
        <begin position="46"/>
        <end position="66"/>
    </location>
</feature>
<gene>
    <name evidence="2" type="ORF">UFOPK1791_00030</name>
    <name evidence="3" type="ORF">UFOPK2312_00397</name>
    <name evidence="4" type="ORF">UFOPK2802_00597</name>
    <name evidence="5" type="ORF">UFOPK2982_00142</name>
    <name evidence="6" type="ORF">UFOPK3083_00459</name>
    <name evidence="7" type="ORF">UFOPK3948_00381</name>
    <name evidence="8" type="ORF">UFOPK4113_00415</name>
    <name evidence="9" type="ORF">UFOPK4355_00280</name>
</gene>
<keyword evidence="1" id="KW-0472">Membrane</keyword>
<name>A0A6J6WHC5_9ZZZZ</name>
<evidence type="ECO:0000313" key="4">
    <source>
        <dbReference type="EMBL" id="CAB4741909.1"/>
    </source>
</evidence>
<keyword evidence="1" id="KW-0812">Transmembrane</keyword>
<evidence type="ECO:0000313" key="7">
    <source>
        <dbReference type="EMBL" id="CAB4974378.1"/>
    </source>
</evidence>
<dbReference type="EMBL" id="CAFBQT010000020">
    <property type="protein sequence ID" value="CAB5060613.1"/>
    <property type="molecule type" value="Genomic_DNA"/>
</dbReference>
<dbReference type="EMBL" id="CAFBPL010000031">
    <property type="protein sequence ID" value="CAB5013247.1"/>
    <property type="molecule type" value="Genomic_DNA"/>
</dbReference>
<reference evidence="5" key="1">
    <citation type="submission" date="2020-05" db="EMBL/GenBank/DDBJ databases">
        <authorList>
            <person name="Chiriac C."/>
            <person name="Salcher M."/>
            <person name="Ghai R."/>
            <person name="Kavagutti S V."/>
        </authorList>
    </citation>
    <scope>NUCLEOTIDE SEQUENCE</scope>
</reference>
<accession>A0A6J6WHC5</accession>
<dbReference type="EMBL" id="CAFAAE010000010">
    <property type="protein sequence ID" value="CAB4784471.1"/>
    <property type="molecule type" value="Genomic_DNA"/>
</dbReference>
<dbReference type="EMBL" id="CAEZWY010000026">
    <property type="protein sequence ID" value="CAB4667934.1"/>
    <property type="molecule type" value="Genomic_DNA"/>
</dbReference>
<evidence type="ECO:0000313" key="8">
    <source>
        <dbReference type="EMBL" id="CAB5013247.1"/>
    </source>
</evidence>
<protein>
    <submittedName>
        <fullName evidence="5">Unannotated protein</fullName>
    </submittedName>
</protein>
<evidence type="ECO:0000313" key="5">
    <source>
        <dbReference type="EMBL" id="CAB4784471.1"/>
    </source>
</evidence>